<sequence length="295" mass="32904">MNELGICKRSGRLYEGNSSAGIAINYHVPLMPIELVGVEMQQGRTSTSMIFREDSFDPITKIRRGRVYTEVLGRNDPWHVHDFGRTDLKRVGWDQGEAQELEATSYNADSLTSLRQLSPLPKVILGKSPHHTYWKILSIETQFDGKPLLTLKAMTSFGAVPELMLNQVPEIAQTLIQDALENVEIAANRIGAIETVDACRNALSIVLGTLADNLELELGQGINHRIKKNQANAKNSNANGQDLIIHSAEIVRRLHPRGKSNEKEKHKTRPVSQEDANLALNCLWFVLVELGWARG</sequence>
<protein>
    <submittedName>
        <fullName evidence="1">Uncharacterized protein</fullName>
    </submittedName>
</protein>
<reference evidence="1" key="2">
    <citation type="submission" date="2020-08" db="EMBL/GenBank/DDBJ databases">
        <authorList>
            <person name="Lai Q."/>
        </authorList>
    </citation>
    <scope>NUCLEOTIDE SEQUENCE</scope>
    <source>
        <strain evidence="1">S27-2</strain>
    </source>
</reference>
<comment type="caution">
    <text evidence="1">The sequence shown here is derived from an EMBL/GenBank/DDBJ whole genome shotgun (WGS) entry which is preliminary data.</text>
</comment>
<evidence type="ECO:0000313" key="2">
    <source>
        <dbReference type="Proteomes" id="UP000601768"/>
    </source>
</evidence>
<organism evidence="1 2">
    <name type="scientific">Neptunicella marina</name>
    <dbReference type="NCBI Taxonomy" id="2125989"/>
    <lineage>
        <taxon>Bacteria</taxon>
        <taxon>Pseudomonadati</taxon>
        <taxon>Pseudomonadota</taxon>
        <taxon>Gammaproteobacteria</taxon>
        <taxon>Alteromonadales</taxon>
        <taxon>Alteromonadaceae</taxon>
        <taxon>Neptunicella</taxon>
    </lineage>
</organism>
<dbReference type="AlphaFoldDB" id="A0A8J6IWP3"/>
<dbReference type="EMBL" id="JACNEP010000012">
    <property type="protein sequence ID" value="MBC3766980.1"/>
    <property type="molecule type" value="Genomic_DNA"/>
</dbReference>
<proteinExistence type="predicted"/>
<gene>
    <name evidence="1" type="ORF">H8B19_13925</name>
</gene>
<dbReference type="Proteomes" id="UP000601768">
    <property type="component" value="Unassembled WGS sequence"/>
</dbReference>
<keyword evidence="2" id="KW-1185">Reference proteome</keyword>
<name>A0A8J6IWP3_9ALTE</name>
<evidence type="ECO:0000313" key="1">
    <source>
        <dbReference type="EMBL" id="MBC3766980.1"/>
    </source>
</evidence>
<accession>A0A8J6IWP3</accession>
<reference evidence="1" key="1">
    <citation type="journal article" date="2018" name="Int. J. Syst. Evol. Microbiol.">
        <title>Neptunicella marina gen. nov., sp. nov., isolated from surface seawater.</title>
        <authorList>
            <person name="Liu X."/>
            <person name="Lai Q."/>
            <person name="Du Y."/>
            <person name="Zhang X."/>
            <person name="Liu Z."/>
            <person name="Sun F."/>
            <person name="Shao Z."/>
        </authorList>
    </citation>
    <scope>NUCLEOTIDE SEQUENCE</scope>
    <source>
        <strain evidence="1">S27-2</strain>
    </source>
</reference>
<dbReference type="RefSeq" id="WP_186507495.1">
    <property type="nucleotide sequence ID" value="NZ_JACNEP010000012.1"/>
</dbReference>